<dbReference type="Pfam" id="PF23295">
    <property type="entry name" value="Arm_4"/>
    <property type="match status" value="1"/>
</dbReference>
<dbReference type="SUPFAM" id="SSF48371">
    <property type="entry name" value="ARM repeat"/>
    <property type="match status" value="1"/>
</dbReference>
<dbReference type="SUPFAM" id="SSF50978">
    <property type="entry name" value="WD40 repeat-like"/>
    <property type="match status" value="1"/>
</dbReference>
<dbReference type="InterPro" id="IPR013320">
    <property type="entry name" value="ConA-like_dom_sf"/>
</dbReference>
<dbReference type="Gene3D" id="2.30.29.30">
    <property type="entry name" value="Pleckstrin-homology domain (PH domain)/Phosphotyrosine-binding domain (PTB)"/>
    <property type="match status" value="1"/>
</dbReference>
<dbReference type="InterPro" id="IPR016024">
    <property type="entry name" value="ARM-type_fold"/>
</dbReference>
<dbReference type="InterPro" id="IPR019775">
    <property type="entry name" value="WD40_repeat_CS"/>
</dbReference>
<sequence length="3343" mass="377187">MNESYDLADYEKGKIPAKAFTLPFSGTDGKSGQVSLQAYGLTMSSSMYYVAISDNDLYGTRINVTGKSEQEDDPSPQSSQYSPEELKRREQLEIQLQDVWRQCEDLLSSEQERSDMFMFTFLPKFCELYGDTKELLGLPPLINERAFMGMLSRHLLTGIRKIPEQKSKAESSEALMNSLRSKWHLYSVLKAMCILSCGPVSAYPLKPAVIHSVFLPFYHQVVFLNMMQQQRLPSVMTKIFRSFIDLPAIYYEQDTPTDSDNDMASLDDIGSMVAKILERFVCNPSILRRLILDDTFFTIMRLISTKPADWDNTHGQYGKHEEPVYMLWKHKTIAILKSIDSDPEMIQFIHSRRYIGMLVQTWKDGLNKSRLHIRDYIDITLDLDLIIHLLKASMDTGVTGLFDELQQVDAYKTLLSFLLAPPFDDNHTNRKTKLVNELVDLAFVGKGVGSPSITDGLPYQHDDFVYPKHDESKGPIVRNLAAVQTLQSGLLYPMSSNNSKQSTSPQLQAALFFGIRDIIQRNPINFFLVERTNVLPLLIETMENYSSDVQDAIMGLLDFVILDLNFVPLKELAVLSLHLQSTNSNGKLVGLICRCLTGQLQRSPKLVVVARESGLINMMSLMLSNVNEYLNEEASANSGSTNDGSSFIQNILADFDTVVKCVVEMIKDQTNMAIFRKLYNGNIFDLLHYRQTRLGALELFEALSRHNSDLSTDQPDSSTAPSSNNVSYAFSRVMEAVQGIPRTDLLFRLEILKTIKRIFHMYPFTRDVFRLSGGYVSLVSMIVSLENAFTDSSDFSGGDMDDGQMDPDALKLALTQVLELILIVLMESMRDNDTNQQYLTKVVGYEALGNALELTGALTQDGIAATFFGLLFAFMVQDETMRGLFTNEHANVLIDTGALEHSSLLQHIDRILNDTMVDVYNPDMALTILHLQQTITWDDELAHAVLVALYALARGNRQNQIKLNRCGLVLKAVERIYPRGANEAHPASQNQMVHQETDKSRNILVQIVKKLITMGVGDKELRYLFQSFGTDGYLTDLEDPAIDGLLDLILHGTSRSRWPNFIQLDVSCDINKRARPTASLEIPQLVNFPPPSPGYTVTMWLHIEQWNKVSNMTVWSLWDGQKMVFHVYIDAATGYLHIHSGTSKVDCKFDSFEFKSGYWYHVGLVHGKSRLGASLSTVTLFINGVWMEQARCTYVAPGLQGHLKCVIGGNLDDEPAQNHRLIWDLGPTYIMADTLDGDLMNLYFHLGARYKSLFQDSLRQFQTYDASTALFLNLRGITKRRNINKSTLASVMRGATTHSSLPENKILLALIAGNTLGHGNQTGLTLTGLSQEHLQRIETDDITRHMVLNSAIPKIDPAMDETAFTAFLVGNPGVAYPFGLDESIWKIGGCAIGLNFIQRSETASMLFRSVKFLVEIIQYSWRNSDDMERCHGYEIMANILKQKRDIISVDLLELLLQFIGKKNGQPEESTINNPYAYRSIILNFEIWKKTSIDVQKTHLDQFILFMETSNQHAFNLKRLLKVHIVKKMLLAFRMNIYAKELIPNVVNALKAVTKSSWTTESIRAVATFLASTAPNGAGKIKVSPTVKRSRLPRSNSLSISTTKPTDGSSDANMITDSKTYSQTTDTSTKTTHMCNIVMEMLHDILCSPGNQDYVHKFSLTITNKWPLLFFAPETDPYTVVLASRILIRIFYVEGPDYMNKFGVGSEGFLIMGRLLPHFWNLTQLYETLLVLLMGLDVSEYPLFTDFDIAHIQTFIAEASPPSKFITGQALPLLMNLCREGSRCQRNKIPESGKTSMNKVQYDLVLLLNDLYKARADFRDACNRQEVLDDLVEILFQTLGKGGPGENLLSADEEIRLKEDSTNFDDYCTTPSSTTTSTYSPIDGTMMVFTNDHNNTPSSSNMNLDTGSIIKRGGTSTLVTKTSPHLNKKSGAMLTRLRSASWSQHVAPTQDSIPLAANPALDVLLQFLVDICTTSVIDPSDKNLTVLNMVMNSYPPSTLEAQMKFESHLLTYISQNLKSTLQFDSKLLSNNVVVVNVAKFCQFAADAVLQGRFIDGAEQTYDLLATILETLYSMDTGGGGLVGRRGISDQTASTLYRAFNRMVLLKISDLEQGGMESDQIVAFLNYCIHHQKIILSGRNTDQEFLRCFCYHLYQFLSSSDDAIKKDALNVWKLLLLQKPDAVSNGLKMYTGEEELLEGFSKMLEMDQDSFFVWVDSRKVDLNMLFKEHVHKSWESVITQENKYSRETWKNHQARRLTKLKKIQKRQLHESEIFAEYTAKTAIWSKSIQEVEISRFTKALQDNDGHENFIRSEWTRINNDLTRERAIWGPQIGSTTTATVSKWALDFTEGRYRMRKKIRCISDGPGSVYLPKHTSSPPPSSSSPTTIKSQEASVDVESPRQHHSDSDNVDVIINKTISEVDEELTSDPTDQKNEEDNGQAQASSNDGEIQQLDTDNDDDLSYEEDKNQKVLRLLDPGDMVLDVYNVSQIEGLDAREGLLLICKHHIYLVDNFFQRADGEVVEIWDVPKQERDEYLLLLTQAAGMETEHPIGATGDLHTCRKWSTADLREVFKRRFLFRDVALELFFADGQNALITVDRSDRDDLFTKLANRVTTANDNVTGSIFGAIDKESSSLGSAFKFTSIFGTSTLHDLTSKWERREITNFQYLIYINAIAGRSYNDLTQYPVFPWILADYTSSTLDLDDPKTFRDLSKPMGAQTPERRVEFQDRYRQWGEINDPAPAFHYGTHYSSAMIVCSFLIRLEPFTQHYLKLQGGSFDHADRLFDSVGKAWDSASEKNMGDVRELIPEFFCLPEFLDNVNKFNFGTKQGTGETIDSVTLPPWASGDSKIFIQRHREALESDYVSENLHHWIDLIFGYKQQGKAAIDSLNVFHHVSYEGAVGMGSNLDAITDIVEKTATIGIINNFGQTPRQLFKKPHPSRSAPINDPLALGFYPLRPYLQMLMQSVYPLRDIRSEIGDIGVYNDRLGVAACQQSLMIPDGQHYIEWGYSDNSLRLYSTDSKKLISIFENFHDGFISTAYFPDTRTLVTGGTDSIVSVWKTEHGKQINFDLQETLRGHTGVITSVSASRSYSIIVTGSQDKTAIIWDLNRLKYVRSLSGHETGVHLTRVNDATGDIVTCSGNMLRIWSINGDLYLTKPVCPNSEKVLSCAIYDPKPNEWSSSDLIITGHQKGVVKFWEKDIKLNEKTGEYQWSLNQIYQLQHTNRMDSTFDTSDIVSLYISPKRTLFTGNRHGQVYSFVLPDTCDTLHLLKEDRCKECTQCRKSFSVLERKSYCRGCGGKNIDKRPVTFANGLHVLGIYCLSCISNAPTTVPDKSARFCKNCQSSLL</sequence>
<feature type="compositionally biased region" description="Polar residues" evidence="4">
    <location>
        <begin position="2436"/>
        <end position="2451"/>
    </location>
</feature>
<dbReference type="Pfam" id="PF02138">
    <property type="entry name" value="Beach"/>
    <property type="match status" value="1"/>
</dbReference>
<dbReference type="CDD" id="cd01201">
    <property type="entry name" value="PH_BEACH"/>
    <property type="match status" value="1"/>
</dbReference>
<evidence type="ECO:0000259" key="5">
    <source>
        <dbReference type="PROSITE" id="PS50197"/>
    </source>
</evidence>
<dbReference type="SMART" id="SM01026">
    <property type="entry name" value="Beach"/>
    <property type="match status" value="1"/>
</dbReference>
<dbReference type="InterPro" id="IPR015943">
    <property type="entry name" value="WD40/YVTN_repeat-like_dom_sf"/>
</dbReference>
<dbReference type="Pfam" id="PF14844">
    <property type="entry name" value="PH_BEACH"/>
    <property type="match status" value="1"/>
</dbReference>
<dbReference type="Gene3D" id="3.30.40.10">
    <property type="entry name" value="Zinc/RING finger domain, C3HC4 (zinc finger)"/>
    <property type="match status" value="1"/>
</dbReference>
<gene>
    <name evidence="7" type="primary">ABSGL_09807.1 scaffold 11641</name>
</gene>
<dbReference type="Gene3D" id="1.10.1540.10">
    <property type="entry name" value="BEACH domain"/>
    <property type="match status" value="1"/>
</dbReference>
<dbReference type="STRING" id="4829.A0A163JYI6"/>
<dbReference type="InterPro" id="IPR011993">
    <property type="entry name" value="PH-like_dom_sf"/>
</dbReference>
<keyword evidence="1 3" id="KW-0853">WD repeat</keyword>
<dbReference type="FunCoup" id="A0A163JYI6">
    <property type="interactions" value="102"/>
</dbReference>
<feature type="compositionally biased region" description="Polar residues" evidence="4">
    <location>
        <begin position="1592"/>
        <end position="1614"/>
    </location>
</feature>
<feature type="region of interest" description="Disordered" evidence="4">
    <location>
        <begin position="1583"/>
        <end position="1615"/>
    </location>
</feature>
<evidence type="ECO:0000256" key="4">
    <source>
        <dbReference type="SAM" id="MobiDB-lite"/>
    </source>
</evidence>
<reference evidence="7" key="1">
    <citation type="submission" date="2016-04" db="EMBL/GenBank/DDBJ databases">
        <authorList>
            <person name="Evans L.H."/>
            <person name="Alamgir A."/>
            <person name="Owens N."/>
            <person name="Weber N.D."/>
            <person name="Virtaneva K."/>
            <person name="Barbian K."/>
            <person name="Babar A."/>
            <person name="Rosenke K."/>
        </authorList>
    </citation>
    <scope>NUCLEOTIDE SEQUENCE [LARGE SCALE GENOMIC DNA]</scope>
    <source>
        <strain evidence="7">CBS 101.48</strain>
    </source>
</reference>
<dbReference type="PROSITE" id="PS50082">
    <property type="entry name" value="WD_REPEATS_2"/>
    <property type="match status" value="2"/>
</dbReference>
<evidence type="ECO:0000256" key="2">
    <source>
        <dbReference type="ARBA" id="ARBA00022737"/>
    </source>
</evidence>
<feature type="compositionally biased region" description="Basic and acidic residues" evidence="4">
    <location>
        <begin position="2395"/>
        <end position="2404"/>
    </location>
</feature>
<dbReference type="InterPro" id="IPR051944">
    <property type="entry name" value="BEACH_domain_protein"/>
</dbReference>
<dbReference type="InterPro" id="IPR031570">
    <property type="entry name" value="NBEA/BDCP_DUF4704"/>
</dbReference>
<dbReference type="InParanoid" id="A0A163JYI6"/>
<evidence type="ECO:0000256" key="3">
    <source>
        <dbReference type="PROSITE-ProRule" id="PRU00221"/>
    </source>
</evidence>
<accession>A0A163JYI6</accession>
<dbReference type="SUPFAM" id="SSF50729">
    <property type="entry name" value="PH domain-like"/>
    <property type="match status" value="1"/>
</dbReference>
<dbReference type="SMART" id="SM00320">
    <property type="entry name" value="WD40"/>
    <property type="match status" value="4"/>
</dbReference>
<evidence type="ECO:0008006" key="9">
    <source>
        <dbReference type="Google" id="ProtNLM"/>
    </source>
</evidence>
<dbReference type="PROSITE" id="PS50294">
    <property type="entry name" value="WD_REPEATS_REGION"/>
    <property type="match status" value="1"/>
</dbReference>
<dbReference type="SUPFAM" id="SSF81837">
    <property type="entry name" value="BEACH domain"/>
    <property type="match status" value="1"/>
</dbReference>
<dbReference type="Pfam" id="PF15787">
    <property type="entry name" value="DUF4704"/>
    <property type="match status" value="1"/>
</dbReference>
<feature type="repeat" description="WD" evidence="3">
    <location>
        <begin position="3024"/>
        <end position="3065"/>
    </location>
</feature>
<dbReference type="PANTHER" id="PTHR46108">
    <property type="entry name" value="BLUE CHEESE"/>
    <property type="match status" value="1"/>
</dbReference>
<dbReference type="Pfam" id="PF00400">
    <property type="entry name" value="WD40"/>
    <property type="match status" value="1"/>
</dbReference>
<dbReference type="OrthoDB" id="26681at2759"/>
<dbReference type="Gene3D" id="2.130.10.10">
    <property type="entry name" value="YVTN repeat-like/Quinoprotein amine dehydrogenase"/>
    <property type="match status" value="2"/>
</dbReference>
<feature type="domain" description="BEACH" evidence="5">
    <location>
        <begin position="2639"/>
        <end position="2937"/>
    </location>
</feature>
<dbReference type="SUPFAM" id="SSF49899">
    <property type="entry name" value="Concanavalin A-like lectins/glucanases"/>
    <property type="match status" value="1"/>
</dbReference>
<feature type="region of interest" description="Disordered" evidence="4">
    <location>
        <begin position="2361"/>
        <end position="2459"/>
    </location>
</feature>
<dbReference type="EMBL" id="LT554318">
    <property type="protein sequence ID" value="SAM03951.1"/>
    <property type="molecule type" value="Genomic_DNA"/>
</dbReference>
<dbReference type="PROSITE" id="PS50197">
    <property type="entry name" value="BEACH"/>
    <property type="match status" value="1"/>
</dbReference>
<name>A0A163JYI6_ABSGL</name>
<dbReference type="FunFam" id="1.10.1540.10:FF:000002">
    <property type="entry name" value="WD repeat and FYVE domain containing 3"/>
    <property type="match status" value="1"/>
</dbReference>
<proteinExistence type="predicted"/>
<dbReference type="PANTHER" id="PTHR46108:SF4">
    <property type="entry name" value="BLUE CHEESE"/>
    <property type="match status" value="1"/>
</dbReference>
<organism evidence="7">
    <name type="scientific">Absidia glauca</name>
    <name type="common">Pin mould</name>
    <dbReference type="NCBI Taxonomy" id="4829"/>
    <lineage>
        <taxon>Eukaryota</taxon>
        <taxon>Fungi</taxon>
        <taxon>Fungi incertae sedis</taxon>
        <taxon>Mucoromycota</taxon>
        <taxon>Mucoromycotina</taxon>
        <taxon>Mucoromycetes</taxon>
        <taxon>Mucorales</taxon>
        <taxon>Cunninghamellaceae</taxon>
        <taxon>Absidia</taxon>
    </lineage>
</organism>
<evidence type="ECO:0000313" key="8">
    <source>
        <dbReference type="Proteomes" id="UP000078561"/>
    </source>
</evidence>
<evidence type="ECO:0000256" key="1">
    <source>
        <dbReference type="ARBA" id="ARBA00022574"/>
    </source>
</evidence>
<dbReference type="InterPro" id="IPR023362">
    <property type="entry name" value="PH-BEACH_dom"/>
</dbReference>
<feature type="domain" description="BEACH-type PH" evidence="6">
    <location>
        <begin position="2473"/>
        <end position="2607"/>
    </location>
</feature>
<dbReference type="InterPro" id="IPR036372">
    <property type="entry name" value="BEACH_dom_sf"/>
</dbReference>
<dbReference type="InterPro" id="IPR001680">
    <property type="entry name" value="WD40_rpt"/>
</dbReference>
<dbReference type="InterPro" id="IPR013083">
    <property type="entry name" value="Znf_RING/FYVE/PHD"/>
</dbReference>
<dbReference type="InterPro" id="IPR036322">
    <property type="entry name" value="WD40_repeat_dom_sf"/>
</dbReference>
<dbReference type="PROSITE" id="PS00678">
    <property type="entry name" value="WD_REPEATS_1"/>
    <property type="match status" value="1"/>
</dbReference>
<keyword evidence="8" id="KW-1185">Reference proteome</keyword>
<feature type="region of interest" description="Disordered" evidence="4">
    <location>
        <begin position="66"/>
        <end position="86"/>
    </location>
</feature>
<dbReference type="PROSITE" id="PS51783">
    <property type="entry name" value="PH_BEACH"/>
    <property type="match status" value="1"/>
</dbReference>
<feature type="repeat" description="WD" evidence="3">
    <location>
        <begin position="3071"/>
        <end position="3112"/>
    </location>
</feature>
<dbReference type="InterPro" id="IPR000409">
    <property type="entry name" value="BEACH_dom"/>
</dbReference>
<keyword evidence="2" id="KW-0677">Repeat</keyword>
<evidence type="ECO:0000259" key="6">
    <source>
        <dbReference type="PROSITE" id="PS51783"/>
    </source>
</evidence>
<dbReference type="OMA" id="GVCHLIE"/>
<dbReference type="Proteomes" id="UP000078561">
    <property type="component" value="Unassembled WGS sequence"/>
</dbReference>
<dbReference type="InterPro" id="IPR056252">
    <property type="entry name" value="Alfy-like_Arm-like"/>
</dbReference>
<protein>
    <recommendedName>
        <fullName evidence="9">DUF4704 domain-containing protein</fullName>
    </recommendedName>
</protein>
<evidence type="ECO:0000313" key="7">
    <source>
        <dbReference type="EMBL" id="SAM03951.1"/>
    </source>
</evidence>
<dbReference type="CDD" id="cd06071">
    <property type="entry name" value="Beach"/>
    <property type="match status" value="1"/>
</dbReference>